<dbReference type="GO" id="GO:0003677">
    <property type="term" value="F:DNA binding"/>
    <property type="evidence" value="ECO:0007669"/>
    <property type="project" value="UniProtKB-KW"/>
</dbReference>
<dbReference type="InterPro" id="IPR013324">
    <property type="entry name" value="RNA_pol_sigma_r3/r4-like"/>
</dbReference>
<dbReference type="STRING" id="1127673.GLIP_1190"/>
<keyword evidence="3" id="KW-0731">Sigma factor</keyword>
<evidence type="ECO:0000259" key="6">
    <source>
        <dbReference type="Pfam" id="PF04542"/>
    </source>
</evidence>
<evidence type="ECO:0000256" key="2">
    <source>
        <dbReference type="ARBA" id="ARBA00023015"/>
    </source>
</evidence>
<evidence type="ECO:0000256" key="3">
    <source>
        <dbReference type="ARBA" id="ARBA00023082"/>
    </source>
</evidence>
<dbReference type="GO" id="GO:0016987">
    <property type="term" value="F:sigma factor activity"/>
    <property type="evidence" value="ECO:0007669"/>
    <property type="project" value="UniProtKB-KW"/>
</dbReference>
<evidence type="ECO:0000256" key="1">
    <source>
        <dbReference type="ARBA" id="ARBA00010641"/>
    </source>
</evidence>
<dbReference type="GO" id="GO:0006352">
    <property type="term" value="P:DNA-templated transcription initiation"/>
    <property type="evidence" value="ECO:0007669"/>
    <property type="project" value="InterPro"/>
</dbReference>
<evidence type="ECO:0000256" key="5">
    <source>
        <dbReference type="ARBA" id="ARBA00023163"/>
    </source>
</evidence>
<keyword evidence="5" id="KW-0804">Transcription</keyword>
<dbReference type="Pfam" id="PF04542">
    <property type="entry name" value="Sigma70_r2"/>
    <property type="match status" value="1"/>
</dbReference>
<comment type="similarity">
    <text evidence="1">Belongs to the sigma-70 factor family. ECF subfamily.</text>
</comment>
<organism evidence="7 8">
    <name type="scientific">Aliiglaciecola lipolytica E3</name>
    <dbReference type="NCBI Taxonomy" id="1127673"/>
    <lineage>
        <taxon>Bacteria</taxon>
        <taxon>Pseudomonadati</taxon>
        <taxon>Pseudomonadota</taxon>
        <taxon>Gammaproteobacteria</taxon>
        <taxon>Alteromonadales</taxon>
        <taxon>Alteromonadaceae</taxon>
        <taxon>Aliiglaciecola</taxon>
    </lineage>
</organism>
<keyword evidence="2" id="KW-0805">Transcription regulation</keyword>
<dbReference type="SUPFAM" id="SSF88659">
    <property type="entry name" value="Sigma3 and sigma4 domains of RNA polymerase sigma factors"/>
    <property type="match status" value="1"/>
</dbReference>
<dbReference type="InterPro" id="IPR007627">
    <property type="entry name" value="RNA_pol_sigma70_r2"/>
</dbReference>
<protein>
    <recommendedName>
        <fullName evidence="6">RNA polymerase sigma-70 region 2 domain-containing protein</fullName>
    </recommendedName>
</protein>
<dbReference type="InterPro" id="IPR039425">
    <property type="entry name" value="RNA_pol_sigma-70-like"/>
</dbReference>
<reference evidence="7 8" key="1">
    <citation type="journal article" date="2017" name="Antonie Van Leeuwenhoek">
        <title>Rhizobium rhizosphaerae sp. nov., a novel species isolated from rice rhizosphere.</title>
        <authorList>
            <person name="Zhao J.J."/>
            <person name="Zhang J."/>
            <person name="Zhang R.J."/>
            <person name="Zhang C.W."/>
            <person name="Yin H.Q."/>
            <person name="Zhang X.X."/>
        </authorList>
    </citation>
    <scope>NUCLEOTIDE SEQUENCE [LARGE SCALE GENOMIC DNA]</scope>
    <source>
        <strain evidence="7 8">E3</strain>
    </source>
</reference>
<feature type="domain" description="RNA polymerase sigma-70 region 2" evidence="6">
    <location>
        <begin position="30"/>
        <end position="99"/>
    </location>
</feature>
<keyword evidence="4" id="KW-0238">DNA-binding</keyword>
<sequence>MELQPSSQSGNQQDLLSRIYNKDKTAEQSLVEFYYKQLFFILRSQTKDSDLAKDLCQDTFIIVLNKARQGEIKNPQGLTSFIRSVGINLLIDYKRKIKRQQTGATEEFAHISDALSPNLDQRVEKQRIVELIVQVINELPSQRDADILRLTYIALANKTDICSELTLSSEHYDRVLYRAKQRLNQLLATKLKLNVNTMSMTEILTIGAMIFVFCESISAFNVREPLMSYHVKEYGYIQQYERVNH</sequence>
<evidence type="ECO:0000256" key="4">
    <source>
        <dbReference type="ARBA" id="ARBA00023125"/>
    </source>
</evidence>
<evidence type="ECO:0000313" key="8">
    <source>
        <dbReference type="Proteomes" id="UP000006334"/>
    </source>
</evidence>
<dbReference type="RefSeq" id="WP_008843648.1">
    <property type="nucleotide sequence ID" value="NZ_BAEN01000023.1"/>
</dbReference>
<dbReference type="AlphaFoldDB" id="K6XQ92"/>
<dbReference type="PANTHER" id="PTHR43133">
    <property type="entry name" value="RNA POLYMERASE ECF-TYPE SIGMA FACTO"/>
    <property type="match status" value="1"/>
</dbReference>
<evidence type="ECO:0000313" key="7">
    <source>
        <dbReference type="EMBL" id="GAC13831.1"/>
    </source>
</evidence>
<name>K6XQ92_9ALTE</name>
<dbReference type="eggNOG" id="COG1595">
    <property type="taxonomic scope" value="Bacteria"/>
</dbReference>
<dbReference type="InterPro" id="IPR014284">
    <property type="entry name" value="RNA_pol_sigma-70_dom"/>
</dbReference>
<dbReference type="OrthoDB" id="129367at2"/>
<comment type="caution">
    <text evidence="7">The sequence shown here is derived from an EMBL/GenBank/DDBJ whole genome shotgun (WGS) entry which is preliminary data.</text>
</comment>
<dbReference type="SUPFAM" id="SSF88946">
    <property type="entry name" value="Sigma2 domain of RNA polymerase sigma factors"/>
    <property type="match status" value="1"/>
</dbReference>
<dbReference type="Proteomes" id="UP000006334">
    <property type="component" value="Unassembled WGS sequence"/>
</dbReference>
<proteinExistence type="inferred from homology"/>
<gene>
    <name evidence="7" type="ORF">GLIP_1190</name>
</gene>
<dbReference type="PANTHER" id="PTHR43133:SF8">
    <property type="entry name" value="RNA POLYMERASE SIGMA FACTOR HI_1459-RELATED"/>
    <property type="match status" value="1"/>
</dbReference>
<dbReference type="Gene3D" id="1.10.1740.10">
    <property type="match status" value="1"/>
</dbReference>
<dbReference type="NCBIfam" id="TIGR02937">
    <property type="entry name" value="sigma70-ECF"/>
    <property type="match status" value="1"/>
</dbReference>
<dbReference type="InterPro" id="IPR013325">
    <property type="entry name" value="RNA_pol_sigma_r2"/>
</dbReference>
<dbReference type="EMBL" id="BAEN01000023">
    <property type="protein sequence ID" value="GAC13831.1"/>
    <property type="molecule type" value="Genomic_DNA"/>
</dbReference>
<keyword evidence="8" id="KW-1185">Reference proteome</keyword>
<accession>K6XQ92</accession>